<proteinExistence type="predicted"/>
<dbReference type="InterPro" id="IPR013103">
    <property type="entry name" value="RVT_2"/>
</dbReference>
<dbReference type="PANTHER" id="PTHR11439">
    <property type="entry name" value="GAG-POL-RELATED RETROTRANSPOSON"/>
    <property type="match status" value="1"/>
</dbReference>
<keyword evidence="3" id="KW-1185">Reference proteome</keyword>
<dbReference type="AlphaFoldDB" id="A0AA88SAF7"/>
<dbReference type="SUPFAM" id="SSF56672">
    <property type="entry name" value="DNA/RNA polymerases"/>
    <property type="match status" value="1"/>
</dbReference>
<evidence type="ECO:0000313" key="2">
    <source>
        <dbReference type="EMBL" id="KAK2995531.1"/>
    </source>
</evidence>
<name>A0AA88SAF7_9ASTE</name>
<dbReference type="Pfam" id="PF07727">
    <property type="entry name" value="RVT_2"/>
    <property type="match status" value="1"/>
</dbReference>
<gene>
    <name evidence="2" type="ORF">RJ640_022733</name>
</gene>
<comment type="caution">
    <text evidence="2">The sequence shown here is derived from an EMBL/GenBank/DDBJ whole genome shotgun (WGS) entry which is preliminary data.</text>
</comment>
<reference evidence="2" key="1">
    <citation type="submission" date="2022-12" db="EMBL/GenBank/DDBJ databases">
        <title>Draft genome assemblies for two species of Escallonia (Escalloniales).</title>
        <authorList>
            <person name="Chanderbali A."/>
            <person name="Dervinis C."/>
            <person name="Anghel I."/>
            <person name="Soltis D."/>
            <person name="Soltis P."/>
            <person name="Zapata F."/>
        </authorList>
    </citation>
    <scope>NUCLEOTIDE SEQUENCE</scope>
    <source>
        <strain evidence="2">UCBG92.1500</strain>
        <tissue evidence="2">Leaf</tissue>
    </source>
</reference>
<accession>A0AA88SAF7</accession>
<dbReference type="PANTHER" id="PTHR11439:SF517">
    <property type="entry name" value="CYSTEINE-RICH RLK (RECEPTOR-LIKE PROTEIN KINASE) 8"/>
    <property type="match status" value="1"/>
</dbReference>
<dbReference type="EMBL" id="JAVXUO010000089">
    <property type="protein sequence ID" value="KAK2995531.1"/>
    <property type="molecule type" value="Genomic_DNA"/>
</dbReference>
<evidence type="ECO:0000259" key="1">
    <source>
        <dbReference type="Pfam" id="PF07727"/>
    </source>
</evidence>
<sequence length="171" mass="19168">MIAQFEMTDIGLMSYFLGIEVKQTNRGIFLSQKKYAGDILKKFKMEACNPILIPVEERSKLVKDGSGDFVNATNFRRLVGSLRYLTATRPDIVYGVGIVSRFMNSPQQSHWQAAKRILRYIKGTLDDGIFYSSSNNIELVGYTDSDWGGDTEKRKSTSGKHTGVVSVGLRI</sequence>
<dbReference type="Proteomes" id="UP001187471">
    <property type="component" value="Unassembled WGS sequence"/>
</dbReference>
<organism evidence="2 3">
    <name type="scientific">Escallonia rubra</name>
    <dbReference type="NCBI Taxonomy" id="112253"/>
    <lineage>
        <taxon>Eukaryota</taxon>
        <taxon>Viridiplantae</taxon>
        <taxon>Streptophyta</taxon>
        <taxon>Embryophyta</taxon>
        <taxon>Tracheophyta</taxon>
        <taxon>Spermatophyta</taxon>
        <taxon>Magnoliopsida</taxon>
        <taxon>eudicotyledons</taxon>
        <taxon>Gunneridae</taxon>
        <taxon>Pentapetalae</taxon>
        <taxon>asterids</taxon>
        <taxon>campanulids</taxon>
        <taxon>Escalloniales</taxon>
        <taxon>Escalloniaceae</taxon>
        <taxon>Escallonia</taxon>
    </lineage>
</organism>
<feature type="domain" description="Reverse transcriptase Ty1/copia-type" evidence="1">
    <location>
        <begin position="1"/>
        <end position="56"/>
    </location>
</feature>
<dbReference type="InterPro" id="IPR043502">
    <property type="entry name" value="DNA/RNA_pol_sf"/>
</dbReference>
<evidence type="ECO:0000313" key="3">
    <source>
        <dbReference type="Proteomes" id="UP001187471"/>
    </source>
</evidence>
<protein>
    <recommendedName>
        <fullName evidence="1">Reverse transcriptase Ty1/copia-type domain-containing protein</fullName>
    </recommendedName>
</protein>